<proteinExistence type="predicted"/>
<feature type="region of interest" description="Disordered" evidence="2">
    <location>
        <begin position="1"/>
        <end position="33"/>
    </location>
</feature>
<dbReference type="GO" id="GO:0005886">
    <property type="term" value="C:plasma membrane"/>
    <property type="evidence" value="ECO:0007669"/>
    <property type="project" value="TreeGrafter"/>
</dbReference>
<evidence type="ECO:0000313" key="5">
    <source>
        <dbReference type="Proteomes" id="UP000261380"/>
    </source>
</evidence>
<feature type="compositionally biased region" description="Polar residues" evidence="2">
    <location>
        <begin position="9"/>
        <end position="24"/>
    </location>
</feature>
<dbReference type="STRING" id="32473.ENSXCOP00000012723"/>
<dbReference type="PANTHER" id="PTHR10075:SF4">
    <property type="entry name" value="EMBIGIN"/>
    <property type="match status" value="1"/>
</dbReference>
<dbReference type="GO" id="GO:0007411">
    <property type="term" value="P:axon guidance"/>
    <property type="evidence" value="ECO:0007669"/>
    <property type="project" value="TreeGrafter"/>
</dbReference>
<dbReference type="Pfam" id="PF07679">
    <property type="entry name" value="I-set"/>
    <property type="match status" value="1"/>
</dbReference>
<dbReference type="PANTHER" id="PTHR10075">
    <property type="entry name" value="BASIGIN RELATED"/>
    <property type="match status" value="1"/>
</dbReference>
<dbReference type="Proteomes" id="UP000261380">
    <property type="component" value="Unplaced"/>
</dbReference>
<sequence length="297" mass="34066">MIYSADRNCGSNTDAIGSGQLSSNEHQERPPHRSKYLHLSKDLMRKFLYFIHKCQCHVCFYSGDNKIENVELLNPVNLSLECIWTGNQNKQPNITGYWRKGGVEIQDSRVPVDPENQQYTLKRVFNIVSEEHLGNYTCVFENEAELDFILAVPQIGERREKPIVSYVGDFVVLTCKMEDNKPVPRTWNWFKNNGTDKEQLFEAQRYDITVNGRSAKLKVKDVSEADSGVYHCAAVYNISTSTSKMHLKVITIWEPLKPFLSILVEVVILVTAILIYERSHSKKKEAEGTNACFFSLF</sequence>
<feature type="domain" description="Ig-like" evidence="3">
    <location>
        <begin position="78"/>
        <end position="149"/>
    </location>
</feature>
<feature type="domain" description="Ig-like" evidence="3">
    <location>
        <begin position="153"/>
        <end position="248"/>
    </location>
</feature>
<reference evidence="4" key="1">
    <citation type="submission" date="2025-08" db="UniProtKB">
        <authorList>
            <consortium name="Ensembl"/>
        </authorList>
    </citation>
    <scope>IDENTIFICATION</scope>
</reference>
<dbReference type="GO" id="GO:0007156">
    <property type="term" value="P:homophilic cell adhesion via plasma membrane adhesion molecules"/>
    <property type="evidence" value="ECO:0007669"/>
    <property type="project" value="TreeGrafter"/>
</dbReference>
<dbReference type="SUPFAM" id="SSF48726">
    <property type="entry name" value="Immunoglobulin"/>
    <property type="match status" value="2"/>
</dbReference>
<dbReference type="Gene3D" id="2.60.40.10">
    <property type="entry name" value="Immunoglobulins"/>
    <property type="match status" value="2"/>
</dbReference>
<evidence type="ECO:0000256" key="1">
    <source>
        <dbReference type="ARBA" id="ARBA00023319"/>
    </source>
</evidence>
<dbReference type="GO" id="GO:0098632">
    <property type="term" value="F:cell-cell adhesion mediator activity"/>
    <property type="evidence" value="ECO:0007669"/>
    <property type="project" value="TreeGrafter"/>
</dbReference>
<dbReference type="GO" id="GO:0030424">
    <property type="term" value="C:axon"/>
    <property type="evidence" value="ECO:0007669"/>
    <property type="project" value="TreeGrafter"/>
</dbReference>
<dbReference type="CDD" id="cd00096">
    <property type="entry name" value="Ig"/>
    <property type="match status" value="2"/>
</dbReference>
<name>A0A3B5LKW4_9TELE</name>
<evidence type="ECO:0000256" key="2">
    <source>
        <dbReference type="SAM" id="MobiDB-lite"/>
    </source>
</evidence>
<dbReference type="InterPro" id="IPR013783">
    <property type="entry name" value="Ig-like_fold"/>
</dbReference>
<dbReference type="InterPro" id="IPR007110">
    <property type="entry name" value="Ig-like_dom"/>
</dbReference>
<evidence type="ECO:0000259" key="3">
    <source>
        <dbReference type="PROSITE" id="PS50835"/>
    </source>
</evidence>
<organism evidence="4 5">
    <name type="scientific">Xiphophorus couchianus</name>
    <name type="common">Monterrey platyfish</name>
    <dbReference type="NCBI Taxonomy" id="32473"/>
    <lineage>
        <taxon>Eukaryota</taxon>
        <taxon>Metazoa</taxon>
        <taxon>Chordata</taxon>
        <taxon>Craniata</taxon>
        <taxon>Vertebrata</taxon>
        <taxon>Euteleostomi</taxon>
        <taxon>Actinopterygii</taxon>
        <taxon>Neopterygii</taxon>
        <taxon>Teleostei</taxon>
        <taxon>Neoteleostei</taxon>
        <taxon>Acanthomorphata</taxon>
        <taxon>Ovalentaria</taxon>
        <taxon>Atherinomorphae</taxon>
        <taxon>Cyprinodontiformes</taxon>
        <taxon>Poeciliidae</taxon>
        <taxon>Poeciliinae</taxon>
        <taxon>Xiphophorus</taxon>
    </lineage>
</organism>
<dbReference type="InterPro" id="IPR003599">
    <property type="entry name" value="Ig_sub"/>
</dbReference>
<dbReference type="InterPro" id="IPR013098">
    <property type="entry name" value="Ig_I-set"/>
</dbReference>
<dbReference type="InterPro" id="IPR036179">
    <property type="entry name" value="Ig-like_dom_sf"/>
</dbReference>
<protein>
    <submittedName>
        <fullName evidence="4">Embigin</fullName>
    </submittedName>
</protein>
<reference evidence="4" key="2">
    <citation type="submission" date="2025-09" db="UniProtKB">
        <authorList>
            <consortium name="Ensembl"/>
        </authorList>
    </citation>
    <scope>IDENTIFICATION</scope>
</reference>
<evidence type="ECO:0000313" key="4">
    <source>
        <dbReference type="Ensembl" id="ENSXCOP00000012723.1"/>
    </source>
</evidence>
<keyword evidence="5" id="KW-1185">Reference proteome</keyword>
<keyword evidence="1" id="KW-0393">Immunoglobulin domain</keyword>
<accession>A0A3B5LKW4</accession>
<dbReference type="GeneTree" id="ENSGT00940000158944"/>
<dbReference type="GO" id="GO:0070593">
    <property type="term" value="P:dendrite self-avoidance"/>
    <property type="evidence" value="ECO:0007669"/>
    <property type="project" value="TreeGrafter"/>
</dbReference>
<dbReference type="AlphaFoldDB" id="A0A3B5LKW4"/>
<dbReference type="Ensembl" id="ENSXCOT00000012877.1">
    <property type="protein sequence ID" value="ENSXCOP00000012723.1"/>
    <property type="gene ID" value="ENSXCOG00000009611.1"/>
</dbReference>
<dbReference type="PROSITE" id="PS50835">
    <property type="entry name" value="IG_LIKE"/>
    <property type="match status" value="2"/>
</dbReference>
<dbReference type="SMART" id="SM00409">
    <property type="entry name" value="IG"/>
    <property type="match status" value="1"/>
</dbReference>